<dbReference type="AlphaFoldDB" id="A0AAD1TYY4"/>
<feature type="compositionally biased region" description="Low complexity" evidence="1">
    <location>
        <begin position="175"/>
        <end position="187"/>
    </location>
</feature>
<evidence type="ECO:0000256" key="1">
    <source>
        <dbReference type="SAM" id="MobiDB-lite"/>
    </source>
</evidence>
<keyword evidence="3" id="KW-1185">Reference proteome</keyword>
<accession>A0AAD1TYY4</accession>
<reference evidence="2" key="1">
    <citation type="submission" date="2023-07" db="EMBL/GenBank/DDBJ databases">
        <authorList>
            <consortium name="AG Swart"/>
            <person name="Singh M."/>
            <person name="Singh A."/>
            <person name="Seah K."/>
            <person name="Emmerich C."/>
        </authorList>
    </citation>
    <scope>NUCLEOTIDE SEQUENCE</scope>
    <source>
        <strain evidence="2">DP1</strain>
    </source>
</reference>
<feature type="region of interest" description="Disordered" evidence="1">
    <location>
        <begin position="1"/>
        <end position="207"/>
    </location>
</feature>
<organism evidence="2 3">
    <name type="scientific">Euplotes crassus</name>
    <dbReference type="NCBI Taxonomy" id="5936"/>
    <lineage>
        <taxon>Eukaryota</taxon>
        <taxon>Sar</taxon>
        <taxon>Alveolata</taxon>
        <taxon>Ciliophora</taxon>
        <taxon>Intramacronucleata</taxon>
        <taxon>Spirotrichea</taxon>
        <taxon>Hypotrichia</taxon>
        <taxon>Euplotida</taxon>
        <taxon>Euplotidae</taxon>
        <taxon>Moneuplotes</taxon>
    </lineage>
</organism>
<gene>
    <name evidence="2" type="ORF">ECRASSUSDP1_LOCUS352</name>
</gene>
<evidence type="ECO:0000313" key="2">
    <source>
        <dbReference type="EMBL" id="CAI2359067.1"/>
    </source>
</evidence>
<proteinExistence type="predicted"/>
<feature type="compositionally biased region" description="Basic and acidic residues" evidence="1">
    <location>
        <begin position="23"/>
        <end position="35"/>
    </location>
</feature>
<feature type="compositionally biased region" description="Low complexity" evidence="1">
    <location>
        <begin position="86"/>
        <end position="97"/>
    </location>
</feature>
<feature type="compositionally biased region" description="Basic and acidic residues" evidence="1">
    <location>
        <begin position="60"/>
        <end position="73"/>
    </location>
</feature>
<sequence>MAEGKPPVRRKIRRAYSDQGIPSHRDPYGHFDYTKSIRNPGLIERRSDSAGSVIVPHKAMTRESKFFKMESDRMSNVALQKEQPRSSQEGCSSGNSSDRSPGLHKPRKAVRFDTNNGGSDHTFEGGESFESDESEQSYSGDGRNQLESEESDSGSQGSEEESKRSEESVGLEEVSNGSEQNSSTSSNKDGEGVGEGEGDEHKAEPEIVEVKLNKPLKSGKVDHEGTILISNIRNCIIFCGAKCCTIYFRSNGNHPKDWKN</sequence>
<dbReference type="Proteomes" id="UP001295684">
    <property type="component" value="Unassembled WGS sequence"/>
</dbReference>
<name>A0AAD1TYY4_EUPCR</name>
<evidence type="ECO:0000313" key="3">
    <source>
        <dbReference type="Proteomes" id="UP001295684"/>
    </source>
</evidence>
<protein>
    <submittedName>
        <fullName evidence="2">Uncharacterized protein</fullName>
    </submittedName>
</protein>
<dbReference type="EMBL" id="CAMPGE010000325">
    <property type="protein sequence ID" value="CAI2359067.1"/>
    <property type="molecule type" value="Genomic_DNA"/>
</dbReference>
<comment type="caution">
    <text evidence="2">The sequence shown here is derived from an EMBL/GenBank/DDBJ whole genome shotgun (WGS) entry which is preliminary data.</text>
</comment>